<evidence type="ECO:0000313" key="2">
    <source>
        <dbReference type="Proteomes" id="UP000652761"/>
    </source>
</evidence>
<name>A0A843WTK8_COLES</name>
<organism evidence="1 2">
    <name type="scientific">Colocasia esculenta</name>
    <name type="common">Wild taro</name>
    <name type="synonym">Arum esculentum</name>
    <dbReference type="NCBI Taxonomy" id="4460"/>
    <lineage>
        <taxon>Eukaryota</taxon>
        <taxon>Viridiplantae</taxon>
        <taxon>Streptophyta</taxon>
        <taxon>Embryophyta</taxon>
        <taxon>Tracheophyta</taxon>
        <taxon>Spermatophyta</taxon>
        <taxon>Magnoliopsida</taxon>
        <taxon>Liliopsida</taxon>
        <taxon>Araceae</taxon>
        <taxon>Aroideae</taxon>
        <taxon>Colocasieae</taxon>
        <taxon>Colocasia</taxon>
    </lineage>
</organism>
<dbReference type="AlphaFoldDB" id="A0A843WTK8"/>
<sequence length="122" mass="13847">MDSQGHDIRASTQLRKRKLHSMSTLGFTHLIGPIVWARSTLEFSVCERDRGGHRVLNATALPVTFWKPPGIGDRLHVLRVSHARRLADVSLRKATPKTVAIRDEERAWDRREDDSGVEKISN</sequence>
<feature type="non-terminal residue" evidence="1">
    <location>
        <position position="122"/>
    </location>
</feature>
<protein>
    <submittedName>
        <fullName evidence="1">Uncharacterized protein</fullName>
    </submittedName>
</protein>
<accession>A0A843WTK8</accession>
<evidence type="ECO:0000313" key="1">
    <source>
        <dbReference type="EMBL" id="MQM07785.1"/>
    </source>
</evidence>
<proteinExistence type="predicted"/>
<dbReference type="Proteomes" id="UP000652761">
    <property type="component" value="Unassembled WGS sequence"/>
</dbReference>
<dbReference type="EMBL" id="NMUH01003951">
    <property type="protein sequence ID" value="MQM07785.1"/>
    <property type="molecule type" value="Genomic_DNA"/>
</dbReference>
<reference evidence="1" key="1">
    <citation type="submission" date="2017-07" db="EMBL/GenBank/DDBJ databases">
        <title>Taro Niue Genome Assembly and Annotation.</title>
        <authorList>
            <person name="Atibalentja N."/>
            <person name="Keating K."/>
            <person name="Fields C.J."/>
        </authorList>
    </citation>
    <scope>NUCLEOTIDE SEQUENCE</scope>
    <source>
        <strain evidence="1">Niue_2</strain>
        <tissue evidence="1">Leaf</tissue>
    </source>
</reference>
<gene>
    <name evidence="1" type="ORF">Taro_040629</name>
</gene>
<comment type="caution">
    <text evidence="1">The sequence shown here is derived from an EMBL/GenBank/DDBJ whole genome shotgun (WGS) entry which is preliminary data.</text>
</comment>
<keyword evidence="2" id="KW-1185">Reference proteome</keyword>